<gene>
    <name evidence="2" type="ordered locus">Hsero_0192</name>
</gene>
<protein>
    <submittedName>
        <fullName evidence="2">Uncharacterized protein</fullName>
    </submittedName>
</protein>
<name>D8IUZ9_HERSS</name>
<reference evidence="2 3" key="1">
    <citation type="submission" date="2010-04" db="EMBL/GenBank/DDBJ databases">
        <title>The genome of Herbaspirillum seropedicae SmR1, an endophytic, nitrogen-fixing, plant-growth promoting beta-Proteobacteria.</title>
        <authorList>
            <person name="Pedrosa F.O."/>
            <person name="Monteiro R.A."/>
            <person name="Wassem R."/>
            <person name="Cruz L.M."/>
            <person name="Ayub R.A."/>
            <person name="Colauto N.B."/>
            <person name="Fernandez M.A."/>
            <person name="Fungaro M.H.P."/>
            <person name="Grisard E.C."/>
            <person name="Hungria M."/>
            <person name="Madeira H.M.F."/>
            <person name="Nodari R.O."/>
            <person name="Osaku C.A."/>
            <person name="Petzl-Erler M.L."/>
            <person name="Terenzi H."/>
            <person name="Vieira L.G.E."/>
            <person name="Almeida M.I.M."/>
            <person name="Alves L.R."/>
            <person name="Arantes O.M.N."/>
            <person name="Balsanelli E."/>
            <person name="Barcellos F.G."/>
            <person name="Baura V.A."/>
            <person name="Binde D.R."/>
            <person name="Campo R.J."/>
            <person name="Chubatsu L.S."/>
            <person name="Chueire L.M.O."/>
            <person name="Ciferri R.R."/>
            <person name="Correa L.C."/>
            <person name="da Conceicao Silva J.L."/>
            <person name="Dabul A.N.G."/>
            <person name="Dambros B.P."/>
            <person name="Faoro H."/>
            <person name="Favetti A."/>
            <person name="Friedermann G."/>
            <person name="Furlaneto M.C."/>
            <person name="Gasques L.S."/>
            <person name="Gimenes C.C.T."/>
            <person name="Gioppo N.M.R."/>
            <person name="Glienke-Blanco C."/>
            <person name="Godoy L.P."/>
            <person name="Guerra M.P."/>
            <person name="Karp S."/>
            <person name="Kava-Cordeiro V."/>
            <person name="Margarido V.P."/>
            <person name="Mathioni S.M."/>
            <person name="Menck-Soares M.A."/>
            <person name="Murace N.K."/>
            <person name="Nicolas M.F."/>
            <person name="Oliveira C.E.C."/>
            <person name="Pagnan N.A.B."/>
            <person name="Pamphile J.A."/>
            <person name="Patussi E.V."/>
            <person name="Pereira L.F.P."/>
            <person name="Pereira-Ferrari L."/>
            <person name="Pinto F.G.S."/>
            <person name="Precoma C."/>
            <person name="Prioli A.J."/>
            <person name="Prioli S.M.A.P."/>
            <person name="Raittz R.T."/>
            <person name="Ramos H.J.O."/>
            <person name="Ribeiro E.M.S.F."/>
            <person name="Rigo L.U."/>
            <person name="Rocha C.L.M.S.C."/>
            <person name="Rocha S.N."/>
            <person name="Santos K."/>
            <person name="Satori D."/>
            <person name="Silva A.G."/>
            <person name="Simao R.C.G."/>
            <person name="Soares M.A.M."/>
            <person name="Souza E.M."/>
            <person name="Steffens M.B.R."/>
            <person name="Steindel M."/>
            <person name="Tadra-Sfeir M.Z."/>
            <person name="Takahashi E.K."/>
            <person name="Torres R.A."/>
            <person name="Valle J.S."/>
            <person name="Vernal J.I."/>
            <person name="Vilas-Boas L.A."/>
            <person name="Watanabe M.A.E."/>
            <person name="Weiss V.A."/>
            <person name="Yates M.A."/>
            <person name="Souza E.M."/>
        </authorList>
    </citation>
    <scope>NUCLEOTIDE SEQUENCE [LARGE SCALE GENOMIC DNA]</scope>
    <source>
        <strain evidence="2 3">SmR1</strain>
    </source>
</reference>
<accession>D8IUZ9</accession>
<feature type="region of interest" description="Disordered" evidence="1">
    <location>
        <begin position="182"/>
        <end position="207"/>
    </location>
</feature>
<feature type="region of interest" description="Disordered" evidence="1">
    <location>
        <begin position="242"/>
        <end position="265"/>
    </location>
</feature>
<keyword evidence="3" id="KW-1185">Reference proteome</keyword>
<proteinExistence type="predicted"/>
<sequence length="378" mass="39357">MGWRSRQPELDSSAFVVALVGGATVLAPVAAAEFPEATFPGEQGQALALGHLVCQRRGGWRCGYRGCGHAGGLGALGLGAGLGQLLLGLAAALFAQSLGCILTAMTGLGRGALLRQQACFFFGFFLQQGDGVRTGSLGHGSRYGAVQRLRRRGGAGAGRCGSGLVQGRQLRHHGLEPALRPLLAHPQGRGNDGQGQQRHPPSPALGWLRSRRGRLCSLQAARLPGRRCGRRAGGLGLASFGRRLSGGHDSGRNGRRSHGGGGDMGGADGQFFLGLRRQRRAAGGRGGLPRSVLVGMRVRGGVGMACPALVAIFPCAFQNLHGIPLCCVTDHRPGARFPADVPLLSWPGLRARMSSRYGPAGSRLPVFSGRTAILLPNF</sequence>
<dbReference type="Proteomes" id="UP000000329">
    <property type="component" value="Chromosome"/>
</dbReference>
<dbReference type="EMBL" id="CP002039">
    <property type="protein sequence ID" value="ADJ61718.1"/>
    <property type="molecule type" value="Genomic_DNA"/>
</dbReference>
<dbReference type="AlphaFoldDB" id="D8IUZ9"/>
<evidence type="ECO:0000256" key="1">
    <source>
        <dbReference type="SAM" id="MobiDB-lite"/>
    </source>
</evidence>
<dbReference type="KEGG" id="hse:Hsero_0192"/>
<organism evidence="2 3">
    <name type="scientific">Herbaspirillum seropedicae (strain SmR1)</name>
    <dbReference type="NCBI Taxonomy" id="757424"/>
    <lineage>
        <taxon>Bacteria</taxon>
        <taxon>Pseudomonadati</taxon>
        <taxon>Pseudomonadota</taxon>
        <taxon>Betaproteobacteria</taxon>
        <taxon>Burkholderiales</taxon>
        <taxon>Oxalobacteraceae</taxon>
        <taxon>Herbaspirillum</taxon>
    </lineage>
</organism>
<dbReference type="HOGENOM" id="CLU_731097_0_0_4"/>
<evidence type="ECO:0000313" key="2">
    <source>
        <dbReference type="EMBL" id="ADJ61718.1"/>
    </source>
</evidence>
<evidence type="ECO:0000313" key="3">
    <source>
        <dbReference type="Proteomes" id="UP000000329"/>
    </source>
</evidence>